<name>A0A0X8XXN1_9FLAO</name>
<organism evidence="2 3">
    <name type="scientific">Apibacter mensalis</name>
    <dbReference type="NCBI Taxonomy" id="1586267"/>
    <lineage>
        <taxon>Bacteria</taxon>
        <taxon>Pseudomonadati</taxon>
        <taxon>Bacteroidota</taxon>
        <taxon>Flavobacteriia</taxon>
        <taxon>Flavobacteriales</taxon>
        <taxon>Weeksellaceae</taxon>
        <taxon>Apibacter</taxon>
    </lineage>
</organism>
<accession>A0A0X8XXN1</accession>
<feature type="chain" id="PRO_5007071713" description="GLPGLI family protein" evidence="1">
    <location>
        <begin position="21"/>
        <end position="183"/>
    </location>
</feature>
<dbReference type="OrthoDB" id="1346471at2"/>
<sequence length="183" mass="21497">MKKLLFIICCCLSTFLYSQSAELNQSQINYINSLRELDKDAAKKFSDSIANTSKTKYKFLQVRNTLLKSHYILRYIPAETEGKEKYIDRSCEQCIDVIFVKYVKGANPSLEIKGEEFYFFDKIEAKFLDLFPIWKLVFKPAADAIKLTEGHNYDSDRIIKINDTEYTFKNYNSDSPIWELKSW</sequence>
<feature type="signal peptide" evidence="1">
    <location>
        <begin position="1"/>
        <end position="20"/>
    </location>
</feature>
<keyword evidence="3" id="KW-1185">Reference proteome</keyword>
<evidence type="ECO:0000256" key="1">
    <source>
        <dbReference type="SAM" id="SignalP"/>
    </source>
</evidence>
<dbReference type="STRING" id="1586267.GCA_001418685_01972"/>
<evidence type="ECO:0008006" key="4">
    <source>
        <dbReference type="Google" id="ProtNLM"/>
    </source>
</evidence>
<evidence type="ECO:0000313" key="2">
    <source>
        <dbReference type="EMBL" id="CVK17105.1"/>
    </source>
</evidence>
<reference evidence="2 3" key="1">
    <citation type="submission" date="2016-01" db="EMBL/GenBank/DDBJ databases">
        <authorList>
            <person name="McClelland M."/>
            <person name="Jain A."/>
            <person name="Saraogi P."/>
            <person name="Mendelson R."/>
            <person name="Westerman R."/>
            <person name="SanMiguel P."/>
            <person name="Csonka L."/>
        </authorList>
    </citation>
    <scope>NUCLEOTIDE SEQUENCE [LARGE SCALE GENOMIC DNA]</scope>
    <source>
        <strain evidence="2 3">R-53146</strain>
    </source>
</reference>
<proteinExistence type="predicted"/>
<evidence type="ECO:0000313" key="3">
    <source>
        <dbReference type="Proteomes" id="UP000182761"/>
    </source>
</evidence>
<gene>
    <name evidence="2" type="ORF">Ga0061079_1167</name>
</gene>
<dbReference type="RefSeq" id="WP_055426276.1">
    <property type="nucleotide sequence ID" value="NZ_FCOR01000016.1"/>
</dbReference>
<keyword evidence="1" id="KW-0732">Signal</keyword>
<dbReference type="Proteomes" id="UP000182761">
    <property type="component" value="Unassembled WGS sequence"/>
</dbReference>
<dbReference type="AlphaFoldDB" id="A0A0X8XXN1"/>
<dbReference type="EMBL" id="FCOR01000016">
    <property type="protein sequence ID" value="CVK17105.1"/>
    <property type="molecule type" value="Genomic_DNA"/>
</dbReference>
<protein>
    <recommendedName>
        <fullName evidence="4">GLPGLI family protein</fullName>
    </recommendedName>
</protein>